<dbReference type="InterPro" id="IPR050834">
    <property type="entry name" value="Glycosyltransf_2"/>
</dbReference>
<dbReference type="InterPro" id="IPR029044">
    <property type="entry name" value="Nucleotide-diphossugar_trans"/>
</dbReference>
<dbReference type="PANTHER" id="PTHR43685">
    <property type="entry name" value="GLYCOSYLTRANSFERASE"/>
    <property type="match status" value="1"/>
</dbReference>
<evidence type="ECO:0000259" key="1">
    <source>
        <dbReference type="Pfam" id="PF00535"/>
    </source>
</evidence>
<sequence>MRAKRARNTSDGDVRLTELTFRPPAIVQPPSPQGALLSSNPSGPAVSVIIPVHNARDVLDEQLRALAHQDYDGPFEVVVSDNGSTDGVREFVEDHALRAHLNLKYVDSSGTPGASHARNRGAEAAEGPLLAFCDADDVVHLTWLRRITAELDSYDLVGTGLSTEALNSEATRAAVPFAPPSNQGKSPFRPFVIGASMACRASTYRDLGGMLEFVHASEDMEFSWRAQQSGARLHFIAEPLVEYRLRTGYRDNWKQAGALGYGSAHVRGMYRAAGCPPFRIRTISVALLALAVRNPLLPTAVTRMPTRLWLRLTAAHLGLIRGGRRYSSLTW</sequence>
<protein>
    <submittedName>
        <fullName evidence="2">Putative mycofactocin biosynthesis glycosyltransferase MftF</fullName>
        <ecNumber evidence="2">2.-.-.-</ecNumber>
    </submittedName>
</protein>
<dbReference type="GO" id="GO:0016740">
    <property type="term" value="F:transferase activity"/>
    <property type="evidence" value="ECO:0007669"/>
    <property type="project" value="UniProtKB-KW"/>
</dbReference>
<evidence type="ECO:0000313" key="3">
    <source>
        <dbReference type="Proteomes" id="UP000076038"/>
    </source>
</evidence>
<dbReference type="PANTHER" id="PTHR43685:SF12">
    <property type="entry name" value="GLYCOSYL TRANSFERASE FAMILY 2"/>
    <property type="match status" value="1"/>
</dbReference>
<dbReference type="EC" id="2.-.-.-" evidence="2"/>
<dbReference type="InterPro" id="IPR001173">
    <property type="entry name" value="Glyco_trans_2-like"/>
</dbReference>
<dbReference type="SUPFAM" id="SSF53448">
    <property type="entry name" value="Nucleotide-diphospho-sugar transferases"/>
    <property type="match status" value="1"/>
</dbReference>
<dbReference type="Gene3D" id="3.90.550.10">
    <property type="entry name" value="Spore Coat Polysaccharide Biosynthesis Protein SpsA, Chain A"/>
    <property type="match status" value="1"/>
</dbReference>
<keyword evidence="3" id="KW-1185">Reference proteome</keyword>
<dbReference type="Pfam" id="PF00535">
    <property type="entry name" value="Glycos_transf_2"/>
    <property type="match status" value="1"/>
</dbReference>
<evidence type="ECO:0000313" key="2">
    <source>
        <dbReference type="EMBL" id="AMY24476.1"/>
    </source>
</evidence>
<feature type="domain" description="Glycosyltransferase 2-like" evidence="1">
    <location>
        <begin position="47"/>
        <end position="160"/>
    </location>
</feature>
<dbReference type="EMBL" id="CP015220">
    <property type="protein sequence ID" value="AMY24476.1"/>
    <property type="molecule type" value="Genomic_DNA"/>
</dbReference>
<dbReference type="PATRIC" id="fig|1653479.3.peg.3226"/>
<reference evidence="3" key="2">
    <citation type="submission" date="2016-04" db="EMBL/GenBank/DDBJ databases">
        <title>Complete Genome and Plasmid Sequences for Rhodococcus fascians D188 and Draft Sequences for Rhodococcus spp. Isolates PBTS 1 and PBTS 2.</title>
        <authorList>
            <person name="Stamer R."/>
            <person name="Vereecke D."/>
            <person name="Zhang Y."/>
            <person name="Schilkey F."/>
            <person name="Devitt N."/>
            <person name="Randall J."/>
        </authorList>
    </citation>
    <scope>NUCLEOTIDE SEQUENCE [LARGE SCALE GENOMIC DNA]</scope>
    <source>
        <strain evidence="3">PBTS2</strain>
    </source>
</reference>
<organism evidence="2 3">
    <name type="scientific">Rhodococcoides fascians</name>
    <name type="common">Rhodococcus fascians</name>
    <dbReference type="NCBI Taxonomy" id="1828"/>
    <lineage>
        <taxon>Bacteria</taxon>
        <taxon>Bacillati</taxon>
        <taxon>Actinomycetota</taxon>
        <taxon>Actinomycetes</taxon>
        <taxon>Mycobacteriales</taxon>
        <taxon>Nocardiaceae</taxon>
        <taxon>Rhodococcoides</taxon>
    </lineage>
</organism>
<gene>
    <name evidence="2" type="primary">mftF_6</name>
    <name evidence="2" type="ORF">A3Q41_03185</name>
</gene>
<keyword evidence="2" id="KW-0808">Transferase</keyword>
<accession>A0A143QNX3</accession>
<name>A0A143QNX3_RHOFA</name>
<dbReference type="Proteomes" id="UP000076038">
    <property type="component" value="Chromosome"/>
</dbReference>
<reference evidence="2 3" key="1">
    <citation type="journal article" date="2016" name="Genome Announc.">
        <title>Complete Genome and Plasmid Sequences for Rhodococcus fascians D188 and Draft Sequences for Rhodococcus Isolates PBTS 1 and PBTS 2.</title>
        <authorList>
            <person name="Stamler R.A."/>
            <person name="Vereecke D."/>
            <person name="Zhang Y."/>
            <person name="Schilkey F."/>
            <person name="Devitt N."/>
            <person name="Randall J.J."/>
        </authorList>
    </citation>
    <scope>NUCLEOTIDE SEQUENCE [LARGE SCALE GENOMIC DNA]</scope>
    <source>
        <strain evidence="2 3">PBTS2</strain>
    </source>
</reference>
<dbReference type="KEGG" id="rhs:A3Q41_03185"/>
<proteinExistence type="predicted"/>
<dbReference type="AlphaFoldDB" id="A0A143QNX3"/>
<dbReference type="CDD" id="cd00761">
    <property type="entry name" value="Glyco_tranf_GTA_type"/>
    <property type="match status" value="1"/>
</dbReference>